<name>A0A6L2R738_9BACT</name>
<evidence type="ECO:0000313" key="2">
    <source>
        <dbReference type="Proteomes" id="UP000505077"/>
    </source>
</evidence>
<sequence>MDYNVNFLCFVFGSHEKAAESLGYTARHYRKIRKKIEDGEEIPQRIEKLLQTKVRELQLGGADHACR</sequence>
<protein>
    <submittedName>
        <fullName evidence="1">Uncharacterized protein</fullName>
    </submittedName>
</protein>
<reference evidence="1 2" key="1">
    <citation type="journal article" date="2020" name="ISME J.">
        <title>Parallel Reductive Genome Evolution in Desulfovibrio Ectosymbionts Independently Acquired by Trichonympha Protists in the Termite Gut.</title>
        <authorList>
            <person name="Takeuchi M."/>
            <person name="Kuwahara H."/>
            <person name="Murakami T."/>
            <person name="Takahashi K."/>
            <person name="Kajitani R."/>
            <person name="Toyoda A."/>
            <person name="Itoh T."/>
            <person name="Ohkuma M."/>
            <person name="Hongoh Y."/>
        </authorList>
    </citation>
    <scope>NUCLEOTIDE SEQUENCE [LARGE SCALE GENOMIC DNA]</scope>
    <source>
        <strain evidence="1">ZnDsv-02</strain>
    </source>
</reference>
<comment type="caution">
    <text evidence="1">The sequence shown here is derived from an EMBL/GenBank/DDBJ whole genome shotgun (WGS) entry which is preliminary data.</text>
</comment>
<dbReference type="Proteomes" id="UP000505077">
    <property type="component" value="Unassembled WGS sequence"/>
</dbReference>
<dbReference type="AlphaFoldDB" id="A0A6L2R738"/>
<evidence type="ECO:0000313" key="1">
    <source>
        <dbReference type="EMBL" id="GFH63355.1"/>
    </source>
</evidence>
<accession>A0A6L2R738</accession>
<gene>
    <name evidence="1" type="ORF">ZNDK_1126</name>
</gene>
<dbReference type="EMBL" id="BLLL01000013">
    <property type="protein sequence ID" value="GFH63355.1"/>
    <property type="molecule type" value="Genomic_DNA"/>
</dbReference>
<proteinExistence type="predicted"/>
<organism evidence="1 2">
    <name type="scientific">Candidatus Desulfovibrio kirbyi</name>
    <dbReference type="NCBI Taxonomy" id="2696086"/>
    <lineage>
        <taxon>Bacteria</taxon>
        <taxon>Pseudomonadati</taxon>
        <taxon>Thermodesulfobacteriota</taxon>
        <taxon>Desulfovibrionia</taxon>
        <taxon>Desulfovibrionales</taxon>
        <taxon>Desulfovibrionaceae</taxon>
        <taxon>Desulfovibrio</taxon>
    </lineage>
</organism>